<evidence type="ECO:0000313" key="2">
    <source>
        <dbReference type="EMBL" id="ACA58879.1"/>
    </source>
</evidence>
<reference evidence="2 3" key="2">
    <citation type="journal article" date="2008" name="Science">
        <title>Environmental genomics reveals a single-species ecosystem deep within Earth.</title>
        <authorList>
            <person name="Chivian D."/>
            <person name="Brodie E.L."/>
            <person name="Alm E.J."/>
            <person name="Culley D.E."/>
            <person name="Dehal P.S."/>
            <person name="Desantis T.Z."/>
            <person name="Gihring T.M."/>
            <person name="Lapidus A."/>
            <person name="Lin L.H."/>
            <person name="Lowry S.R."/>
            <person name="Moser D.P."/>
            <person name="Richardson P.M."/>
            <person name="Southam G."/>
            <person name="Wanger G."/>
            <person name="Pratt L.M."/>
            <person name="Andersen G.L."/>
            <person name="Hazen T.C."/>
            <person name="Brockman F.J."/>
            <person name="Arkin A.P."/>
            <person name="Onstott T.C."/>
        </authorList>
    </citation>
    <scope>NUCLEOTIDE SEQUENCE [LARGE SCALE GENOMIC DNA]</scope>
    <source>
        <strain evidence="2 3">MP104C</strain>
    </source>
</reference>
<keyword evidence="3" id="KW-1185">Reference proteome</keyword>
<dbReference type="Pfam" id="PF10130">
    <property type="entry name" value="PIN_2"/>
    <property type="match status" value="1"/>
</dbReference>
<dbReference type="SUPFAM" id="SSF88723">
    <property type="entry name" value="PIN domain-like"/>
    <property type="match status" value="1"/>
</dbReference>
<organism evidence="2 3">
    <name type="scientific">Desulforudis audaxviator (strain MP104C)</name>
    <dbReference type="NCBI Taxonomy" id="477974"/>
    <lineage>
        <taxon>Bacteria</taxon>
        <taxon>Bacillati</taxon>
        <taxon>Bacillota</taxon>
        <taxon>Clostridia</taxon>
        <taxon>Thermoanaerobacterales</taxon>
        <taxon>Candidatus Desulforudaceae</taxon>
        <taxon>Candidatus Desulforudis</taxon>
    </lineage>
</organism>
<dbReference type="STRING" id="477974.Daud_0319"/>
<proteinExistence type="predicted"/>
<dbReference type="InterPro" id="IPR002716">
    <property type="entry name" value="PIN_dom"/>
</dbReference>
<evidence type="ECO:0000259" key="1">
    <source>
        <dbReference type="Pfam" id="PF10130"/>
    </source>
</evidence>
<dbReference type="KEGG" id="dau:Daud_0319"/>
<protein>
    <submittedName>
        <fullName evidence="2">PilT protein domain protein</fullName>
    </submittedName>
</protein>
<sequence length="142" mass="15207">MSLSGKIAVDANVILSAVIGGKAGRIFREATALEFVTVPAILDEVKKYLPVLAKKKGLSLGLMRSVLDLLPLTIASEETYADFLDQARVQVGNRDPDDVPLLALALSLACPVWSNDDDLKGLAEVKVYTTAELLAKRNTLIG</sequence>
<dbReference type="RefSeq" id="WP_012301471.1">
    <property type="nucleotide sequence ID" value="NC_010424.1"/>
</dbReference>
<dbReference type="InterPro" id="IPR029060">
    <property type="entry name" value="PIN-like_dom_sf"/>
</dbReference>
<evidence type="ECO:0000313" key="3">
    <source>
        <dbReference type="Proteomes" id="UP000008544"/>
    </source>
</evidence>
<reference evidence="3" key="1">
    <citation type="submission" date="2007-10" db="EMBL/GenBank/DDBJ databases">
        <title>Complete sequence of chromosome of Desulforudis audaxviator MP104C.</title>
        <authorList>
            <person name="Copeland A."/>
            <person name="Lucas S."/>
            <person name="Lapidus A."/>
            <person name="Barry K."/>
            <person name="Glavina del Rio T."/>
            <person name="Dalin E."/>
            <person name="Tice H."/>
            <person name="Bruce D."/>
            <person name="Pitluck S."/>
            <person name="Lowry S.R."/>
            <person name="Larimer F."/>
            <person name="Land M.L."/>
            <person name="Hauser L."/>
            <person name="Kyrpides N."/>
            <person name="Ivanova N.N."/>
            <person name="Richardson P."/>
        </authorList>
    </citation>
    <scope>NUCLEOTIDE SEQUENCE [LARGE SCALE GENOMIC DNA]</scope>
    <source>
        <strain evidence="3">MP104C</strain>
    </source>
</reference>
<dbReference type="AlphaFoldDB" id="B1I0W5"/>
<dbReference type="Proteomes" id="UP000008544">
    <property type="component" value="Chromosome"/>
</dbReference>
<dbReference type="eggNOG" id="COG5378">
    <property type="taxonomic scope" value="Bacteria"/>
</dbReference>
<gene>
    <name evidence="2" type="ordered locus">Daud_0319</name>
</gene>
<feature type="domain" description="PIN" evidence="1">
    <location>
        <begin position="9"/>
        <end position="124"/>
    </location>
</feature>
<dbReference type="EMBL" id="CP000860">
    <property type="protein sequence ID" value="ACA58879.1"/>
    <property type="molecule type" value="Genomic_DNA"/>
</dbReference>
<name>B1I0W5_DESAP</name>
<dbReference type="HOGENOM" id="CLU_147223_1_0_9"/>
<accession>B1I0W5</accession>
<dbReference type="OrthoDB" id="68993at2"/>